<dbReference type="Pfam" id="PF09335">
    <property type="entry name" value="VTT_dom"/>
    <property type="match status" value="1"/>
</dbReference>
<dbReference type="InterPro" id="IPR032816">
    <property type="entry name" value="VTT_dom"/>
</dbReference>
<comment type="caution">
    <text evidence="8">The sequence shown here is derived from an EMBL/GenBank/DDBJ whole genome shotgun (WGS) entry which is preliminary data.</text>
</comment>
<keyword evidence="2" id="KW-1003">Cell membrane</keyword>
<keyword evidence="5 6" id="KW-0472">Membrane</keyword>
<dbReference type="GO" id="GO:0005886">
    <property type="term" value="C:plasma membrane"/>
    <property type="evidence" value="ECO:0007669"/>
    <property type="project" value="UniProtKB-SubCell"/>
</dbReference>
<evidence type="ECO:0000256" key="6">
    <source>
        <dbReference type="SAM" id="Phobius"/>
    </source>
</evidence>
<name>A0A1G2UND5_9BACT</name>
<accession>A0A1G2UND5</accession>
<evidence type="ECO:0000256" key="2">
    <source>
        <dbReference type="ARBA" id="ARBA00022475"/>
    </source>
</evidence>
<dbReference type="EMBL" id="MHWP01000004">
    <property type="protein sequence ID" value="OHB10911.1"/>
    <property type="molecule type" value="Genomic_DNA"/>
</dbReference>
<dbReference type="STRING" id="1802772.A3H60_02170"/>
<feature type="transmembrane region" description="Helical" evidence="6">
    <location>
        <begin position="154"/>
        <end position="177"/>
    </location>
</feature>
<evidence type="ECO:0000313" key="9">
    <source>
        <dbReference type="Proteomes" id="UP000177202"/>
    </source>
</evidence>
<dbReference type="PANTHER" id="PTHR42709:SF6">
    <property type="entry name" value="UNDECAPRENYL PHOSPHATE TRANSPORTER A"/>
    <property type="match status" value="1"/>
</dbReference>
<evidence type="ECO:0000256" key="4">
    <source>
        <dbReference type="ARBA" id="ARBA00022989"/>
    </source>
</evidence>
<keyword evidence="4 6" id="KW-1133">Transmembrane helix</keyword>
<proteinExistence type="predicted"/>
<comment type="subcellular location">
    <subcellularLocation>
        <location evidence="1">Cell membrane</location>
        <topology evidence="1">Multi-pass membrane protein</topology>
    </subcellularLocation>
</comment>
<dbReference type="PANTHER" id="PTHR42709">
    <property type="entry name" value="ALKALINE PHOSPHATASE LIKE PROTEIN"/>
    <property type="match status" value="1"/>
</dbReference>
<feature type="domain" description="VTT" evidence="7">
    <location>
        <begin position="67"/>
        <end position="172"/>
    </location>
</feature>
<evidence type="ECO:0000259" key="7">
    <source>
        <dbReference type="Pfam" id="PF09335"/>
    </source>
</evidence>
<gene>
    <name evidence="8" type="ORF">A3H60_02170</name>
</gene>
<dbReference type="AlphaFoldDB" id="A0A1G2UND5"/>
<reference evidence="8 9" key="1">
    <citation type="journal article" date="2016" name="Nat. Commun.">
        <title>Thousands of microbial genomes shed light on interconnected biogeochemical processes in an aquifer system.</title>
        <authorList>
            <person name="Anantharaman K."/>
            <person name="Brown C.T."/>
            <person name="Hug L.A."/>
            <person name="Sharon I."/>
            <person name="Castelle C.J."/>
            <person name="Probst A.J."/>
            <person name="Thomas B.C."/>
            <person name="Singh A."/>
            <person name="Wilkins M.J."/>
            <person name="Karaoz U."/>
            <person name="Brodie E.L."/>
            <person name="Williams K.H."/>
            <person name="Hubbard S.S."/>
            <person name="Banfield J.F."/>
        </authorList>
    </citation>
    <scope>NUCLEOTIDE SEQUENCE [LARGE SCALE GENOMIC DNA]</scope>
</reference>
<feature type="transmembrane region" description="Helical" evidence="6">
    <location>
        <begin position="64"/>
        <end position="90"/>
    </location>
</feature>
<organism evidence="8 9">
    <name type="scientific">Candidatus Zambryskibacteria bacterium RIFCSPLOWO2_02_FULL_44_12b</name>
    <dbReference type="NCBI Taxonomy" id="1802772"/>
    <lineage>
        <taxon>Bacteria</taxon>
        <taxon>Candidatus Zambryskiibacteriota</taxon>
    </lineage>
</organism>
<feature type="transmembrane region" description="Helical" evidence="6">
    <location>
        <begin position="20"/>
        <end position="44"/>
    </location>
</feature>
<protein>
    <recommendedName>
        <fullName evidence="7">VTT domain-containing protein</fullName>
    </recommendedName>
</protein>
<evidence type="ECO:0000313" key="8">
    <source>
        <dbReference type="EMBL" id="OHB10911.1"/>
    </source>
</evidence>
<keyword evidence="3 6" id="KW-0812">Transmembrane</keyword>
<evidence type="ECO:0000256" key="5">
    <source>
        <dbReference type="ARBA" id="ARBA00023136"/>
    </source>
</evidence>
<evidence type="ECO:0000256" key="3">
    <source>
        <dbReference type="ARBA" id="ARBA00022692"/>
    </source>
</evidence>
<dbReference type="InterPro" id="IPR051311">
    <property type="entry name" value="DedA_domain"/>
</dbReference>
<dbReference type="Proteomes" id="UP000177202">
    <property type="component" value="Unassembled WGS sequence"/>
</dbReference>
<sequence>MELSVNFVQIVQDAVLRPDLASALGIFIASLINELFAVLPYNVILSGPLFFLEGSFSAVFVTQLFLLVAVPVGFGTALGSLLTYGLAYFGGKPAIDKFGKYVYLSWESVEKMESKFKGVWYDEVLFVALRSTPLLPSLPINAAAGILRMSLARYLVFTVIGAIIRMMIIFMLVGLGMSTLAQ</sequence>
<evidence type="ECO:0000256" key="1">
    <source>
        <dbReference type="ARBA" id="ARBA00004651"/>
    </source>
</evidence>